<dbReference type="RefSeq" id="WP_406701228.1">
    <property type="nucleotide sequence ID" value="NZ_CP155447.1"/>
</dbReference>
<evidence type="ECO:0000259" key="5">
    <source>
        <dbReference type="Pfam" id="PF00891"/>
    </source>
</evidence>
<dbReference type="InterPro" id="IPR036390">
    <property type="entry name" value="WH_DNA-bd_sf"/>
</dbReference>
<dbReference type="GO" id="GO:0008171">
    <property type="term" value="F:O-methyltransferase activity"/>
    <property type="evidence" value="ECO:0007669"/>
    <property type="project" value="InterPro"/>
</dbReference>
<organism evidence="7">
    <name type="scientific">Singulisphaera sp. Ch08</name>
    <dbReference type="NCBI Taxonomy" id="3120278"/>
    <lineage>
        <taxon>Bacteria</taxon>
        <taxon>Pseudomonadati</taxon>
        <taxon>Planctomycetota</taxon>
        <taxon>Planctomycetia</taxon>
        <taxon>Isosphaerales</taxon>
        <taxon>Isosphaeraceae</taxon>
        <taxon>Singulisphaera</taxon>
    </lineage>
</organism>
<evidence type="ECO:0000256" key="3">
    <source>
        <dbReference type="ARBA" id="ARBA00022691"/>
    </source>
</evidence>
<name>A0AAU7CTB8_9BACT</name>
<evidence type="ECO:0000256" key="4">
    <source>
        <dbReference type="PIRSR" id="PIRSR005739-1"/>
    </source>
</evidence>
<dbReference type="EMBL" id="CP155447">
    <property type="protein sequence ID" value="XBH08382.1"/>
    <property type="molecule type" value="Genomic_DNA"/>
</dbReference>
<dbReference type="InterPro" id="IPR001077">
    <property type="entry name" value="COMT_C"/>
</dbReference>
<dbReference type="CDD" id="cd02440">
    <property type="entry name" value="AdoMet_MTases"/>
    <property type="match status" value="1"/>
</dbReference>
<protein>
    <submittedName>
        <fullName evidence="7">Methyltransferase</fullName>
    </submittedName>
</protein>
<dbReference type="InterPro" id="IPR036388">
    <property type="entry name" value="WH-like_DNA-bd_sf"/>
</dbReference>
<dbReference type="PIRSF" id="PIRSF005739">
    <property type="entry name" value="O-mtase"/>
    <property type="match status" value="1"/>
</dbReference>
<dbReference type="GO" id="GO:0032259">
    <property type="term" value="P:methylation"/>
    <property type="evidence" value="ECO:0007669"/>
    <property type="project" value="UniProtKB-KW"/>
</dbReference>
<dbReference type="InterPro" id="IPR012967">
    <property type="entry name" value="COMT_dimerisation"/>
</dbReference>
<dbReference type="PROSITE" id="PS51683">
    <property type="entry name" value="SAM_OMT_II"/>
    <property type="match status" value="1"/>
</dbReference>
<keyword evidence="3" id="KW-0949">S-adenosyl-L-methionine</keyword>
<dbReference type="PANTHER" id="PTHR43712">
    <property type="entry name" value="PUTATIVE (AFU_ORTHOLOGUE AFUA_4G14580)-RELATED"/>
    <property type="match status" value="1"/>
</dbReference>
<sequence>MPELTAPEQMARMITGSWISQAVYVVAKLGIADRLKDGPKGVEELAQATDTHARSLYRLLRALASVGVFSEDSAGKFQLTPLAETLRSDEPNSQWAMAVMMGEEHYQSWGELLASIRTGETAFDRIYGQPIFDYLSERPEQAAVFDAAMTSIHGRETQAFLDAYDLSGINVLADIGGGNGRNLIGILLRYPQMKGLLFDLPHVIERARLNLEQAGVADRCQLIGGSFFDSIPVEADAYFMRHIIHDWNDEKSTQILRNIRRSMPEQAKLLVVEHVLPAGNAPSFGKLLDLNMLLLPGGVERTEDEFRRLYATAGFQLSRIVSTQGDLSVVEGQRATA</sequence>
<dbReference type="AlphaFoldDB" id="A0AAU7CTB8"/>
<dbReference type="GO" id="GO:0046983">
    <property type="term" value="F:protein dimerization activity"/>
    <property type="evidence" value="ECO:0007669"/>
    <property type="project" value="InterPro"/>
</dbReference>
<keyword evidence="1 7" id="KW-0489">Methyltransferase</keyword>
<proteinExistence type="predicted"/>
<evidence type="ECO:0000313" key="7">
    <source>
        <dbReference type="EMBL" id="XBH08382.1"/>
    </source>
</evidence>
<feature type="domain" description="O-methyltransferase dimerisation" evidence="6">
    <location>
        <begin position="13"/>
        <end position="86"/>
    </location>
</feature>
<dbReference type="SUPFAM" id="SSF46785">
    <property type="entry name" value="Winged helix' DNA-binding domain"/>
    <property type="match status" value="1"/>
</dbReference>
<gene>
    <name evidence="7" type="ORF">V5E97_27815</name>
</gene>
<dbReference type="Gene3D" id="3.40.50.150">
    <property type="entry name" value="Vaccinia Virus protein VP39"/>
    <property type="match status" value="1"/>
</dbReference>
<dbReference type="PANTHER" id="PTHR43712:SF2">
    <property type="entry name" value="O-METHYLTRANSFERASE CICE"/>
    <property type="match status" value="1"/>
</dbReference>
<dbReference type="SUPFAM" id="SSF53335">
    <property type="entry name" value="S-adenosyl-L-methionine-dependent methyltransferases"/>
    <property type="match status" value="1"/>
</dbReference>
<accession>A0AAU7CTB8</accession>
<dbReference type="Pfam" id="PF08100">
    <property type="entry name" value="Dimerisation"/>
    <property type="match status" value="1"/>
</dbReference>
<reference evidence="7" key="1">
    <citation type="submission" date="2024-05" db="EMBL/GenBank/DDBJ databases">
        <title>Planctomycetes of the genus Singulisphaera possess chitinolytic capabilities.</title>
        <authorList>
            <person name="Ivanova A."/>
        </authorList>
    </citation>
    <scope>NUCLEOTIDE SEQUENCE</scope>
    <source>
        <strain evidence="7">Ch08T</strain>
    </source>
</reference>
<dbReference type="Pfam" id="PF00891">
    <property type="entry name" value="Methyltransf_2"/>
    <property type="match status" value="1"/>
</dbReference>
<evidence type="ECO:0000259" key="6">
    <source>
        <dbReference type="Pfam" id="PF08100"/>
    </source>
</evidence>
<dbReference type="Gene3D" id="1.10.10.10">
    <property type="entry name" value="Winged helix-like DNA-binding domain superfamily/Winged helix DNA-binding domain"/>
    <property type="match status" value="1"/>
</dbReference>
<feature type="active site" description="Proton acceptor" evidence="4">
    <location>
        <position position="245"/>
    </location>
</feature>
<feature type="domain" description="O-methyltransferase C-terminal" evidence="5">
    <location>
        <begin position="109"/>
        <end position="316"/>
    </location>
</feature>
<evidence type="ECO:0000256" key="2">
    <source>
        <dbReference type="ARBA" id="ARBA00022679"/>
    </source>
</evidence>
<dbReference type="InterPro" id="IPR029063">
    <property type="entry name" value="SAM-dependent_MTases_sf"/>
</dbReference>
<dbReference type="InterPro" id="IPR016461">
    <property type="entry name" value="COMT-like"/>
</dbReference>
<evidence type="ECO:0000256" key="1">
    <source>
        <dbReference type="ARBA" id="ARBA00022603"/>
    </source>
</evidence>
<keyword evidence="2" id="KW-0808">Transferase</keyword>